<comment type="caution">
    <text evidence="1">The sequence shown here is derived from an EMBL/GenBank/DDBJ whole genome shotgun (WGS) entry which is preliminary data.</text>
</comment>
<proteinExistence type="predicted"/>
<name>A0A848NF20_9BURK</name>
<dbReference type="EMBL" id="JABBZE010000027">
    <property type="protein sequence ID" value="NMU89282.1"/>
    <property type="molecule type" value="Genomic_DNA"/>
</dbReference>
<sequence length="221" mass="24723">MADAAVVLYNQAGDLIVDSRNVNMFLRYSGVTGPDRYNNVTLSCLDPVLFFRPVSGFGGVDSMDMGGGTYLFRFRGQCEYYVFDRPWVTGGPIDIWDQNGRHIFMSTARPMNVVQTFDIPTYFDAYRTAYQDGWTFSGLPSSKYAYNLSYTRQGYNCLPAMGGGWETLTCDERITATANGLYANFPEYGTRYLGWAPIYSNTFLSYGGACPVSVIDVTGWL</sequence>
<organism evidence="1 2">
    <name type="scientific">Achromobacter ruhlandii</name>
    <dbReference type="NCBI Taxonomy" id="72557"/>
    <lineage>
        <taxon>Bacteria</taxon>
        <taxon>Pseudomonadati</taxon>
        <taxon>Pseudomonadota</taxon>
        <taxon>Betaproteobacteria</taxon>
        <taxon>Burkholderiales</taxon>
        <taxon>Alcaligenaceae</taxon>
        <taxon>Achromobacter</taxon>
    </lineage>
</organism>
<dbReference type="AlphaFoldDB" id="A0A848NF20"/>
<dbReference type="Proteomes" id="UP000542405">
    <property type="component" value="Unassembled WGS sequence"/>
</dbReference>
<evidence type="ECO:0000313" key="1">
    <source>
        <dbReference type="EMBL" id="NMU89282.1"/>
    </source>
</evidence>
<evidence type="ECO:0000313" key="2">
    <source>
        <dbReference type="Proteomes" id="UP000542405"/>
    </source>
</evidence>
<protein>
    <submittedName>
        <fullName evidence="1">Uncharacterized protein</fullName>
    </submittedName>
</protein>
<accession>A0A848NF20</accession>
<gene>
    <name evidence="1" type="ORF">HGQ98_05230</name>
</gene>
<dbReference type="RefSeq" id="WP_169536034.1">
    <property type="nucleotide sequence ID" value="NZ_JABBZE010000027.1"/>
</dbReference>
<reference evidence="1 2" key="1">
    <citation type="submission" date="2020-04" db="EMBL/GenBank/DDBJ databases">
        <title>Achromobacter ruhlandii genome sequencing and assembly.</title>
        <authorList>
            <person name="Martins R.C.R."/>
            <person name="Perdigao-Neto L.V."/>
            <person name="Levin A.S.S."/>
            <person name="Costa S.F."/>
        </authorList>
    </citation>
    <scope>NUCLEOTIDE SEQUENCE [LARGE SCALE GENOMIC DNA]</scope>
    <source>
        <strain evidence="1 2">9035ralo</strain>
    </source>
</reference>